<keyword evidence="2" id="KW-1185">Reference proteome</keyword>
<protein>
    <submittedName>
        <fullName evidence="1">Uncharacterized protein</fullName>
    </submittedName>
</protein>
<proteinExistence type="predicted"/>
<dbReference type="AlphaFoldDB" id="A0AAW1WG26"/>
<gene>
    <name evidence="1" type="ORF">M0R45_030762</name>
</gene>
<name>A0AAW1WG26_RUBAR</name>
<organism evidence="1 2">
    <name type="scientific">Rubus argutus</name>
    <name type="common">Southern blackberry</name>
    <dbReference type="NCBI Taxonomy" id="59490"/>
    <lineage>
        <taxon>Eukaryota</taxon>
        <taxon>Viridiplantae</taxon>
        <taxon>Streptophyta</taxon>
        <taxon>Embryophyta</taxon>
        <taxon>Tracheophyta</taxon>
        <taxon>Spermatophyta</taxon>
        <taxon>Magnoliopsida</taxon>
        <taxon>eudicotyledons</taxon>
        <taxon>Gunneridae</taxon>
        <taxon>Pentapetalae</taxon>
        <taxon>rosids</taxon>
        <taxon>fabids</taxon>
        <taxon>Rosales</taxon>
        <taxon>Rosaceae</taxon>
        <taxon>Rosoideae</taxon>
        <taxon>Rosoideae incertae sedis</taxon>
        <taxon>Rubus</taxon>
    </lineage>
</organism>
<reference evidence="1 2" key="1">
    <citation type="journal article" date="2023" name="G3 (Bethesda)">
        <title>A chromosome-length genome assembly and annotation of blackberry (Rubus argutus, cv. 'Hillquist').</title>
        <authorList>
            <person name="Bruna T."/>
            <person name="Aryal R."/>
            <person name="Dudchenko O."/>
            <person name="Sargent D.J."/>
            <person name="Mead D."/>
            <person name="Buti M."/>
            <person name="Cavallini A."/>
            <person name="Hytonen T."/>
            <person name="Andres J."/>
            <person name="Pham M."/>
            <person name="Weisz D."/>
            <person name="Mascagni F."/>
            <person name="Usai G."/>
            <person name="Natali L."/>
            <person name="Bassil N."/>
            <person name="Fernandez G.E."/>
            <person name="Lomsadze A."/>
            <person name="Armour M."/>
            <person name="Olukolu B."/>
            <person name="Poorten T."/>
            <person name="Britton C."/>
            <person name="Davik J."/>
            <person name="Ashrafi H."/>
            <person name="Aiden E.L."/>
            <person name="Borodovsky M."/>
            <person name="Worthington M."/>
        </authorList>
    </citation>
    <scope>NUCLEOTIDE SEQUENCE [LARGE SCALE GENOMIC DNA]</scope>
    <source>
        <strain evidence="1">PI 553951</strain>
    </source>
</reference>
<evidence type="ECO:0000313" key="2">
    <source>
        <dbReference type="Proteomes" id="UP001457282"/>
    </source>
</evidence>
<dbReference type="Proteomes" id="UP001457282">
    <property type="component" value="Unassembled WGS sequence"/>
</dbReference>
<comment type="caution">
    <text evidence="1">The sequence shown here is derived from an EMBL/GenBank/DDBJ whole genome shotgun (WGS) entry which is preliminary data.</text>
</comment>
<accession>A0AAW1WG26</accession>
<evidence type="ECO:0000313" key="1">
    <source>
        <dbReference type="EMBL" id="KAK9922292.1"/>
    </source>
</evidence>
<sequence length="120" mass="13491">MAHGGAAAGHERRSVTVELLDSRQRIEGLGRGWALAKWVDIGIEVWTAAEIDQRRWFTGWFGFGIGDGREWMNWWLGRVGLVVQFVGMDEGYVVDCEGLAWAKIDGDGSVVIDDLRSRRK</sequence>
<dbReference type="EMBL" id="JBEDUW010000006">
    <property type="protein sequence ID" value="KAK9922292.1"/>
    <property type="molecule type" value="Genomic_DNA"/>
</dbReference>